<dbReference type="GO" id="GO:0034244">
    <property type="term" value="P:negative regulation of transcription elongation by RNA polymerase II"/>
    <property type="evidence" value="ECO:0007669"/>
    <property type="project" value="TreeGrafter"/>
</dbReference>
<keyword evidence="6" id="KW-0678">Repressor</keyword>
<evidence type="ECO:0000256" key="4">
    <source>
        <dbReference type="ARBA" id="ARBA00014464"/>
    </source>
</evidence>
<comment type="subcellular location">
    <subcellularLocation>
        <location evidence="2">Chromosome</location>
    </subcellularLocation>
    <subcellularLocation>
        <location evidence="1">Nucleus</location>
    </subcellularLocation>
</comment>
<evidence type="ECO:0000256" key="3">
    <source>
        <dbReference type="ARBA" id="ARBA00006120"/>
    </source>
</evidence>
<dbReference type="AlphaFoldDB" id="A0A7R8WIT4"/>
<dbReference type="SMART" id="SM00360">
    <property type="entry name" value="RRM"/>
    <property type="match status" value="1"/>
</dbReference>
<dbReference type="InterPro" id="IPR012677">
    <property type="entry name" value="Nucleotide-bd_a/b_plait_sf"/>
</dbReference>
<evidence type="ECO:0000256" key="10">
    <source>
        <dbReference type="ARBA" id="ARBA00023242"/>
    </source>
</evidence>
<keyword evidence="8" id="KW-0805">Transcription regulation</keyword>
<keyword evidence="5" id="KW-0158">Chromosome</keyword>
<dbReference type="PROSITE" id="PS50102">
    <property type="entry name" value="RRM"/>
    <property type="match status" value="1"/>
</dbReference>
<evidence type="ECO:0000256" key="2">
    <source>
        <dbReference type="ARBA" id="ARBA00004286"/>
    </source>
</evidence>
<dbReference type="GO" id="GO:0005694">
    <property type="term" value="C:chromosome"/>
    <property type="evidence" value="ECO:0007669"/>
    <property type="project" value="UniProtKB-SubCell"/>
</dbReference>
<accession>A0A7R8WIT4</accession>
<evidence type="ECO:0000256" key="7">
    <source>
        <dbReference type="ARBA" id="ARBA00022884"/>
    </source>
</evidence>
<dbReference type="InterPro" id="IPR000504">
    <property type="entry name" value="RRM_dom"/>
</dbReference>
<gene>
    <name evidence="11" type="ORF">CTOB1V02_LOCUS7685</name>
</gene>
<keyword evidence="7" id="KW-0694">RNA-binding</keyword>
<dbReference type="GO" id="GO:0003723">
    <property type="term" value="F:RNA binding"/>
    <property type="evidence" value="ECO:0007669"/>
    <property type="project" value="UniProtKB-UniRule"/>
</dbReference>
<evidence type="ECO:0000256" key="9">
    <source>
        <dbReference type="ARBA" id="ARBA00023163"/>
    </source>
</evidence>
<keyword evidence="10" id="KW-0539">Nucleus</keyword>
<evidence type="ECO:0000256" key="6">
    <source>
        <dbReference type="ARBA" id="ARBA00022491"/>
    </source>
</evidence>
<dbReference type="InterPro" id="IPR035979">
    <property type="entry name" value="RBD_domain_sf"/>
</dbReference>
<proteinExistence type="inferred from homology"/>
<dbReference type="EMBL" id="OB662299">
    <property type="protein sequence ID" value="CAD7229819.1"/>
    <property type="molecule type" value="Genomic_DNA"/>
</dbReference>
<protein>
    <recommendedName>
        <fullName evidence="4">Negative elongation factor E</fullName>
    </recommendedName>
</protein>
<evidence type="ECO:0000256" key="5">
    <source>
        <dbReference type="ARBA" id="ARBA00022454"/>
    </source>
</evidence>
<dbReference type="SUPFAM" id="SSF54928">
    <property type="entry name" value="RNA-binding domain, RBD"/>
    <property type="match status" value="1"/>
</dbReference>
<evidence type="ECO:0000256" key="8">
    <source>
        <dbReference type="ARBA" id="ARBA00023015"/>
    </source>
</evidence>
<dbReference type="PANTHER" id="PTHR17250">
    <property type="entry name" value="NEGATIVE ELONGATION FACTOR E"/>
    <property type="match status" value="1"/>
</dbReference>
<evidence type="ECO:0000256" key="1">
    <source>
        <dbReference type="ARBA" id="ARBA00004123"/>
    </source>
</evidence>
<dbReference type="PANTHER" id="PTHR17250:SF0">
    <property type="entry name" value="NEGATIVE ELONGATION FACTOR E"/>
    <property type="match status" value="1"/>
</dbReference>
<dbReference type="OrthoDB" id="378874at2759"/>
<dbReference type="InterPro" id="IPR033102">
    <property type="entry name" value="NELFE"/>
</dbReference>
<evidence type="ECO:0000313" key="11">
    <source>
        <dbReference type="EMBL" id="CAD7229819.1"/>
    </source>
</evidence>
<dbReference type="Gene3D" id="3.30.70.330">
    <property type="match status" value="1"/>
</dbReference>
<dbReference type="Pfam" id="PF00076">
    <property type="entry name" value="RRM_1"/>
    <property type="match status" value="1"/>
</dbReference>
<organism evidence="11">
    <name type="scientific">Cyprideis torosa</name>
    <dbReference type="NCBI Taxonomy" id="163714"/>
    <lineage>
        <taxon>Eukaryota</taxon>
        <taxon>Metazoa</taxon>
        <taxon>Ecdysozoa</taxon>
        <taxon>Arthropoda</taxon>
        <taxon>Crustacea</taxon>
        <taxon>Oligostraca</taxon>
        <taxon>Ostracoda</taxon>
        <taxon>Podocopa</taxon>
        <taxon>Podocopida</taxon>
        <taxon>Cytherocopina</taxon>
        <taxon>Cytheroidea</taxon>
        <taxon>Cytherideidae</taxon>
        <taxon>Cyprideis</taxon>
    </lineage>
</organism>
<keyword evidence="9" id="KW-0804">Transcription</keyword>
<dbReference type="GO" id="GO:0032021">
    <property type="term" value="C:NELF complex"/>
    <property type="evidence" value="ECO:0007669"/>
    <property type="project" value="InterPro"/>
</dbReference>
<comment type="similarity">
    <text evidence="3">Belongs to the RRM NELF-E family.</text>
</comment>
<sequence>MGFIDFPSELTEEERLLQANYAKLRRKKREFRFFKGGGSASGGRKLEPGGSADKGRPGSDAGSSSSLKRTSDAKDAKEVAKKLIRSGAIQAIAVPKDPTHQVSFKRSSGLERKLAEAAPARQIADGGEYIPNTKRGEKKRGNTIHVFGYNITEELLKKHFSHFGKMLNISMEPEKNCGFITFASTESADRSIQQLNGSMVAGIQIKVSLARRQPVIEHLANNEPSSSTWSAIAASKYQKGLHRDKRQSLTSYDDLPLAMTDE</sequence>
<name>A0A7R8WIT4_9CRUS</name>
<reference evidence="11" key="1">
    <citation type="submission" date="2020-11" db="EMBL/GenBank/DDBJ databases">
        <authorList>
            <person name="Tran Van P."/>
        </authorList>
    </citation>
    <scope>NUCLEOTIDE SEQUENCE</scope>
</reference>